<dbReference type="GO" id="GO:0005886">
    <property type="term" value="C:plasma membrane"/>
    <property type="evidence" value="ECO:0007669"/>
    <property type="project" value="UniProtKB-SubCell"/>
</dbReference>
<evidence type="ECO:0000256" key="2">
    <source>
        <dbReference type="RuleBase" id="RU004429"/>
    </source>
</evidence>
<name>A0A9D7XD83_9BACT</name>
<reference evidence="3 4" key="1">
    <citation type="submission" date="2020-10" db="EMBL/GenBank/DDBJ databases">
        <title>Connecting structure to function with the recovery of over 1000 high-quality activated sludge metagenome-assembled genomes encoding full-length rRNA genes using long-read sequencing.</title>
        <authorList>
            <person name="Singleton C.M."/>
            <person name="Petriglieri F."/>
            <person name="Kristensen J.M."/>
            <person name="Kirkegaard R.H."/>
            <person name="Michaelsen T.Y."/>
            <person name="Andersen M.H."/>
            <person name="Karst S.M."/>
            <person name="Dueholm M.S."/>
            <person name="Nielsen P.H."/>
            <person name="Albertsen M."/>
        </authorList>
    </citation>
    <scope>NUCLEOTIDE SEQUENCE [LARGE SCALE GENOMIC DNA]</scope>
    <source>
        <strain evidence="3">Ribe_18-Q3-R11-54_BAT3C.373</strain>
    </source>
</reference>
<feature type="transmembrane region" description="Helical" evidence="2">
    <location>
        <begin position="30"/>
        <end position="47"/>
    </location>
</feature>
<dbReference type="InterPro" id="IPR042106">
    <property type="entry name" value="Nuo/plastoQ_OxRdtase_6_NuoJ"/>
</dbReference>
<keyword evidence="2" id="KW-0874">Quinone</keyword>
<evidence type="ECO:0000313" key="4">
    <source>
        <dbReference type="Proteomes" id="UP000808349"/>
    </source>
</evidence>
<dbReference type="Pfam" id="PF00499">
    <property type="entry name" value="Oxidored_q3"/>
    <property type="match status" value="1"/>
</dbReference>
<dbReference type="GO" id="GO:0048038">
    <property type="term" value="F:quinone binding"/>
    <property type="evidence" value="ECO:0007669"/>
    <property type="project" value="UniProtKB-UniRule"/>
</dbReference>
<feature type="transmembrane region" description="Helical" evidence="2">
    <location>
        <begin position="53"/>
        <end position="75"/>
    </location>
</feature>
<evidence type="ECO:0000313" key="3">
    <source>
        <dbReference type="EMBL" id="MBK9716291.1"/>
    </source>
</evidence>
<evidence type="ECO:0000256" key="1">
    <source>
        <dbReference type="ARBA" id="ARBA00005698"/>
    </source>
</evidence>
<feature type="transmembrane region" description="Helical" evidence="2">
    <location>
        <begin position="87"/>
        <end position="108"/>
    </location>
</feature>
<dbReference type="InterPro" id="IPR001457">
    <property type="entry name" value="NADH_UbQ/plastoQ_OxRdtase_su6"/>
</dbReference>
<sequence>MIDKIFYILSALTIICATLVVVSRHPIKSVLFLVATFFLISAHYILLNAQFLALVNIVVYAGAIMVLFLFVIMFLNLNKEIEIYKNYVPWFAALISGGCLFLVVISALEKTQLKEVDPNGNFNLGLVENLGEVLYRDYLLPMELSAVLFFIAMVGVVLLNRKEIQE</sequence>
<feature type="transmembrane region" description="Helical" evidence="2">
    <location>
        <begin position="138"/>
        <end position="159"/>
    </location>
</feature>
<keyword evidence="2" id="KW-1133">Transmembrane helix</keyword>
<keyword evidence="2" id="KW-0520">NAD</keyword>
<accession>A0A9D7XD83</accession>
<dbReference type="PANTHER" id="PTHR33269">
    <property type="entry name" value="NADH-UBIQUINONE OXIDOREDUCTASE CHAIN 6"/>
    <property type="match status" value="1"/>
</dbReference>
<dbReference type="EMBL" id="JADKFW010000004">
    <property type="protein sequence ID" value="MBK9716291.1"/>
    <property type="molecule type" value="Genomic_DNA"/>
</dbReference>
<protein>
    <recommendedName>
        <fullName evidence="2">NADH-quinone oxidoreductase subunit J</fullName>
        <ecNumber evidence="2">7.1.1.-</ecNumber>
    </recommendedName>
</protein>
<comment type="caution">
    <text evidence="3">The sequence shown here is derived from an EMBL/GenBank/DDBJ whole genome shotgun (WGS) entry which is preliminary data.</text>
</comment>
<dbReference type="PANTHER" id="PTHR33269:SF17">
    <property type="entry name" value="NADH-UBIQUINONE OXIDOREDUCTASE CHAIN 6"/>
    <property type="match status" value="1"/>
</dbReference>
<comment type="catalytic activity">
    <reaction evidence="2">
        <text>a quinone + NADH + 5 H(+)(in) = a quinol + NAD(+) + 4 H(+)(out)</text>
        <dbReference type="Rhea" id="RHEA:57888"/>
        <dbReference type="ChEBI" id="CHEBI:15378"/>
        <dbReference type="ChEBI" id="CHEBI:24646"/>
        <dbReference type="ChEBI" id="CHEBI:57540"/>
        <dbReference type="ChEBI" id="CHEBI:57945"/>
        <dbReference type="ChEBI" id="CHEBI:132124"/>
    </reaction>
</comment>
<comment type="similarity">
    <text evidence="1 2">Belongs to the complex I subunit 6 family.</text>
</comment>
<gene>
    <name evidence="3" type="ORF">IPO85_01965</name>
</gene>
<dbReference type="EC" id="7.1.1.-" evidence="2"/>
<dbReference type="Proteomes" id="UP000808349">
    <property type="component" value="Unassembled WGS sequence"/>
</dbReference>
<dbReference type="GO" id="GO:0008137">
    <property type="term" value="F:NADH dehydrogenase (ubiquinone) activity"/>
    <property type="evidence" value="ECO:0007669"/>
    <property type="project" value="UniProtKB-UniRule"/>
</dbReference>
<organism evidence="3 4">
    <name type="scientific">Candidatus Defluviibacterium haderslevense</name>
    <dbReference type="NCBI Taxonomy" id="2981993"/>
    <lineage>
        <taxon>Bacteria</taxon>
        <taxon>Pseudomonadati</taxon>
        <taxon>Bacteroidota</taxon>
        <taxon>Saprospiria</taxon>
        <taxon>Saprospirales</taxon>
        <taxon>Saprospiraceae</taxon>
        <taxon>Candidatus Defluviibacterium</taxon>
    </lineage>
</organism>
<comment type="subcellular location">
    <subcellularLocation>
        <location evidence="2">Cell membrane</location>
        <topology evidence="2">Multi-pass membrane protein</topology>
    </subcellularLocation>
</comment>
<keyword evidence="2" id="KW-1003">Cell membrane</keyword>
<keyword evidence="2" id="KW-0812">Transmembrane</keyword>
<dbReference type="Gene3D" id="1.20.120.1200">
    <property type="entry name" value="NADH-ubiquinone/plastoquinone oxidoreductase chain 6, subunit NuoJ"/>
    <property type="match status" value="1"/>
</dbReference>
<feature type="transmembrane region" description="Helical" evidence="2">
    <location>
        <begin position="6"/>
        <end position="23"/>
    </location>
</feature>
<dbReference type="AlphaFoldDB" id="A0A9D7XD83"/>
<keyword evidence="2" id="KW-0472">Membrane</keyword>
<comment type="function">
    <text evidence="2">NDH-1 shuttles electrons from NADH, via FMN and iron-sulfur (Fe-S) centers, to quinones in the respiratory chain. Couples the redox reaction to proton translocation (for every two electrons transferred, four hydrogen ions are translocated across the cytoplasmic membrane), and thus conserves the redox energy in a proton gradient.</text>
</comment>
<proteinExistence type="inferred from homology"/>